<dbReference type="InterPro" id="IPR006869">
    <property type="entry name" value="DUF547"/>
</dbReference>
<dbReference type="EMBL" id="HBGD01003132">
    <property type="protein sequence ID" value="CAD9079353.1"/>
    <property type="molecule type" value="Transcribed_RNA"/>
</dbReference>
<accession>A0A7S1KN34</accession>
<sequence length="300" mass="34069">MVFSLLSSIFSNTPVILNESNTALNPSFNSSSATAPAADGGDISNAASFAKSLNQDIMRLYSKYLSSDGSHVDYAELSKSDEFHAFQEKTIQLRFCLLKDLSELERKALFLNLYNIIVIHAYCTIGVPSSLAARLKFYKTTGYMIENEFYSLDDIEHGILRGNTKHPAVFVFSPQFSNKNDPRLKYTMEKDPRIHFALVCGAKSCPPIRIFSPSNLKFGLNAAAKNFLKNGGLRIENHDIYLSMIMKWYHDDFGKTDSEMLEYLKQFLAEEDKEKLEGLLKEGKFKLHYLKYDWSVNGKK</sequence>
<organism evidence="2">
    <name type="scientific">Percolomonas cosmopolitus</name>
    <dbReference type="NCBI Taxonomy" id="63605"/>
    <lineage>
        <taxon>Eukaryota</taxon>
        <taxon>Discoba</taxon>
        <taxon>Heterolobosea</taxon>
        <taxon>Tetramitia</taxon>
        <taxon>Eutetramitia</taxon>
        <taxon>Percolomonadidae</taxon>
        <taxon>Percolomonas</taxon>
    </lineage>
</organism>
<protein>
    <recommendedName>
        <fullName evidence="1">DUF547 domain-containing protein</fullName>
    </recommendedName>
</protein>
<feature type="domain" description="DUF547" evidence="1">
    <location>
        <begin position="99"/>
        <end position="228"/>
    </location>
</feature>
<reference evidence="2" key="1">
    <citation type="submission" date="2021-01" db="EMBL/GenBank/DDBJ databases">
        <authorList>
            <person name="Corre E."/>
            <person name="Pelletier E."/>
            <person name="Niang G."/>
            <person name="Scheremetjew M."/>
            <person name="Finn R."/>
            <person name="Kale V."/>
            <person name="Holt S."/>
            <person name="Cochrane G."/>
            <person name="Meng A."/>
            <person name="Brown T."/>
            <person name="Cohen L."/>
        </authorList>
    </citation>
    <scope>NUCLEOTIDE SEQUENCE</scope>
    <source>
        <strain evidence="2">WS</strain>
    </source>
</reference>
<evidence type="ECO:0000313" key="2">
    <source>
        <dbReference type="EMBL" id="CAD9079353.1"/>
    </source>
</evidence>
<dbReference type="Pfam" id="PF04784">
    <property type="entry name" value="DUF547"/>
    <property type="match status" value="1"/>
</dbReference>
<name>A0A7S1KN34_9EUKA</name>
<dbReference type="PANTHER" id="PTHR46361">
    <property type="entry name" value="ELECTRON CARRIER/ PROTEIN DISULFIDE OXIDOREDUCTASE"/>
    <property type="match status" value="1"/>
</dbReference>
<dbReference type="AlphaFoldDB" id="A0A7S1KN34"/>
<dbReference type="PANTHER" id="PTHR46361:SF3">
    <property type="entry name" value="ELECTRON CARRIER_ PROTEIN DISULFIDE OXIDOREDUCTASE"/>
    <property type="match status" value="1"/>
</dbReference>
<gene>
    <name evidence="2" type="ORF">PCOS0759_LOCUS2585</name>
</gene>
<proteinExistence type="predicted"/>
<evidence type="ECO:0000259" key="1">
    <source>
        <dbReference type="Pfam" id="PF04784"/>
    </source>
</evidence>